<gene>
    <name evidence="1" type="ORF">METZ01_LOCUS172259</name>
</gene>
<feature type="non-terminal residue" evidence="1">
    <location>
        <position position="1"/>
    </location>
</feature>
<dbReference type="EMBL" id="UINC01032175">
    <property type="protein sequence ID" value="SVB19405.1"/>
    <property type="molecule type" value="Genomic_DNA"/>
</dbReference>
<protein>
    <submittedName>
        <fullName evidence="1">Uncharacterized protein</fullName>
    </submittedName>
</protein>
<proteinExistence type="predicted"/>
<dbReference type="AlphaFoldDB" id="A0A382BZZ8"/>
<organism evidence="1">
    <name type="scientific">marine metagenome</name>
    <dbReference type="NCBI Taxonomy" id="408172"/>
    <lineage>
        <taxon>unclassified sequences</taxon>
        <taxon>metagenomes</taxon>
        <taxon>ecological metagenomes</taxon>
    </lineage>
</organism>
<reference evidence="1" key="1">
    <citation type="submission" date="2018-05" db="EMBL/GenBank/DDBJ databases">
        <authorList>
            <person name="Lanie J.A."/>
            <person name="Ng W.-L."/>
            <person name="Kazmierczak K.M."/>
            <person name="Andrzejewski T.M."/>
            <person name="Davidsen T.M."/>
            <person name="Wayne K.J."/>
            <person name="Tettelin H."/>
            <person name="Glass J.I."/>
            <person name="Rusch D."/>
            <person name="Podicherti R."/>
            <person name="Tsui H.-C.T."/>
            <person name="Winkler M.E."/>
        </authorList>
    </citation>
    <scope>NUCLEOTIDE SEQUENCE</scope>
</reference>
<name>A0A382BZZ8_9ZZZZ</name>
<evidence type="ECO:0000313" key="1">
    <source>
        <dbReference type="EMBL" id="SVB19405.1"/>
    </source>
</evidence>
<accession>A0A382BZZ8</accession>
<sequence length="385" mass="37918">VATDIVSMSDGTATFSLAGSGATALAAATTVDLDATGAMTMNSSAGTISIGDDDIDQAINIGTQGERTLSIGNGAFAQTIGIGNATGATAVTIAAGTGDLALTSTDNITLVATDIVSMSDGTATFSLAGSGATALAAATTVDLDATGAMTMNSSAGTISIADDNVDQNVNLATGGTRTLAIGINDGTDVTTITSRGNLAVDGATISLDATTSFNIDNTNASNGVTINTATSGGPISIGHSTSETTVNDNLNVTGALLYNSKIVSTKSNGTTLAASESGSVILQSTNSATITLPATVAGLRYTFVWAGTAGQTFNISPNSSDKIMGSILDVADGNIVTAASSGAGTDNKDLQLDSGSQVGDRVTLVADGDSGWYIEEALGSWAFES</sequence>